<feature type="region of interest" description="Disordered" evidence="1">
    <location>
        <begin position="215"/>
        <end position="238"/>
    </location>
</feature>
<dbReference type="Pfam" id="PF10302">
    <property type="entry name" value="Dsc3_N"/>
    <property type="match status" value="1"/>
</dbReference>
<dbReference type="EMBL" id="KI669500">
    <property type="protein sequence ID" value="OCF35126.1"/>
    <property type="molecule type" value="Genomic_DNA"/>
</dbReference>
<dbReference type="PROSITE" id="PS50053">
    <property type="entry name" value="UBIQUITIN_2"/>
    <property type="match status" value="1"/>
</dbReference>
<keyword evidence="5" id="KW-1185">Reference proteome</keyword>
<feature type="transmembrane region" description="Helical" evidence="2">
    <location>
        <begin position="487"/>
        <end position="505"/>
    </location>
</feature>
<dbReference type="AlphaFoldDB" id="A0A1B9GVT0"/>
<feature type="compositionally biased region" description="Polar residues" evidence="1">
    <location>
        <begin position="87"/>
        <end position="96"/>
    </location>
</feature>
<name>A0A1B9GVT0_9TREE</name>
<feature type="transmembrane region" description="Helical" evidence="2">
    <location>
        <begin position="341"/>
        <end position="359"/>
    </location>
</feature>
<evidence type="ECO:0000256" key="1">
    <source>
        <dbReference type="SAM" id="MobiDB-lite"/>
    </source>
</evidence>
<dbReference type="InterPro" id="IPR025390">
    <property type="entry name" value="Dsc3_C"/>
</dbReference>
<dbReference type="InterPro" id="IPR000626">
    <property type="entry name" value="Ubiquitin-like_dom"/>
</dbReference>
<dbReference type="PANTHER" id="PTHR28049">
    <property type="entry name" value="TRANSMEMBRANE PROTEIN YOR223W"/>
    <property type="match status" value="1"/>
</dbReference>
<proteinExistence type="predicted"/>
<protein>
    <recommendedName>
        <fullName evidence="3">Ubiquitin-like domain-containing protein</fullName>
    </recommendedName>
</protein>
<dbReference type="InterPro" id="IPR019413">
    <property type="entry name" value="Dsc3_ub-like_dom"/>
</dbReference>
<feature type="compositionally biased region" description="Polar residues" evidence="1">
    <location>
        <begin position="103"/>
        <end position="112"/>
    </location>
</feature>
<feature type="region of interest" description="Disordered" evidence="1">
    <location>
        <begin position="1"/>
        <end position="125"/>
    </location>
</feature>
<feature type="compositionally biased region" description="Low complexity" evidence="1">
    <location>
        <begin position="23"/>
        <end position="44"/>
    </location>
</feature>
<accession>A0A1B9GVT0</accession>
<dbReference type="PANTHER" id="PTHR28049:SF1">
    <property type="entry name" value="DSC E3 UBIQUITIN LIGASE COMPLEX SUBUNIT 3"/>
    <property type="match status" value="1"/>
</dbReference>
<feature type="compositionally biased region" description="Acidic residues" evidence="1">
    <location>
        <begin position="216"/>
        <end position="228"/>
    </location>
</feature>
<organism evidence="4 5">
    <name type="scientific">Kwoniella heveanensis BCC8398</name>
    <dbReference type="NCBI Taxonomy" id="1296120"/>
    <lineage>
        <taxon>Eukaryota</taxon>
        <taxon>Fungi</taxon>
        <taxon>Dikarya</taxon>
        <taxon>Basidiomycota</taxon>
        <taxon>Agaricomycotina</taxon>
        <taxon>Tremellomycetes</taxon>
        <taxon>Tremellales</taxon>
        <taxon>Cryptococcaceae</taxon>
        <taxon>Kwoniella</taxon>
    </lineage>
</organism>
<feature type="domain" description="Ubiquitin-like" evidence="3">
    <location>
        <begin position="126"/>
        <end position="185"/>
    </location>
</feature>
<gene>
    <name evidence="4" type="ORF">I316_03167</name>
</gene>
<dbReference type="Pfam" id="PF13373">
    <property type="entry name" value="Dsc3_C"/>
    <property type="match status" value="1"/>
</dbReference>
<dbReference type="Proteomes" id="UP000092666">
    <property type="component" value="Unassembled WGS sequence"/>
</dbReference>
<evidence type="ECO:0000256" key="2">
    <source>
        <dbReference type="SAM" id="Phobius"/>
    </source>
</evidence>
<sequence length="506" mass="53575">MPGPNASENEPLLPTSTLNPIQSSLSISAPTSASASSSTPSRSRLSTRRYTHLSSSPITTKDKGKGRAFPSDNDNDDTVDLEAGPDPSSSLATGSPDSGDPGTDSQKGNSNRGHGKKSKEERGRHVTIIFSNESENTGGNLEIWVEGGESVGSVKDQIRTLRPALQPLNLRLIHSGRLLTDGILLLPWLRSLEERVKRQAAGVGGEVEKVLKDVGLAEDDSDDDDGDADGNNNRSKKEKERVWLHCIVGGKEQKAPTTDEAEPSAPRRRGFDVLLDAGLSADDVAQMRRQFYESRGEEVPDHMDSGDVNDEHARALEEQWIEGDMTAETATTQTEGLYTSILYGLLTGFLFPLIPWFFFRETPLPNFFDSDAEAIAFAISRSESHSEAGAASAERRATFFSSGNPASAAADGGTLISAGASSVTALSTTTPTPQTAQPSGTIGVRMASNFGVSVVVGGGDGDNAGIVNGNGGVDTVTAQVYGKRMQMGILLGTLLNVGFGALRLLN</sequence>
<dbReference type="InterPro" id="IPR045226">
    <property type="entry name" value="Dsc3"/>
</dbReference>
<dbReference type="GO" id="GO:0005783">
    <property type="term" value="C:endoplasmic reticulum"/>
    <property type="evidence" value="ECO:0007669"/>
    <property type="project" value="TreeGrafter"/>
</dbReference>
<keyword evidence="2" id="KW-0812">Transmembrane</keyword>
<evidence type="ECO:0000259" key="3">
    <source>
        <dbReference type="PROSITE" id="PS50053"/>
    </source>
</evidence>
<reference evidence="4 5" key="1">
    <citation type="submission" date="2013-07" db="EMBL/GenBank/DDBJ databases">
        <title>The Genome Sequence of Cryptococcus heveanensis BCC8398.</title>
        <authorList>
            <consortium name="The Broad Institute Genome Sequencing Platform"/>
            <person name="Cuomo C."/>
            <person name="Litvintseva A."/>
            <person name="Chen Y."/>
            <person name="Heitman J."/>
            <person name="Sun S."/>
            <person name="Springer D."/>
            <person name="Dromer F."/>
            <person name="Young S.K."/>
            <person name="Zeng Q."/>
            <person name="Gargeya S."/>
            <person name="Fitzgerald M."/>
            <person name="Abouelleil A."/>
            <person name="Alvarado L."/>
            <person name="Berlin A.M."/>
            <person name="Chapman S.B."/>
            <person name="Dewar J."/>
            <person name="Goldberg J."/>
            <person name="Griggs A."/>
            <person name="Gujja S."/>
            <person name="Hansen M."/>
            <person name="Howarth C."/>
            <person name="Imamovic A."/>
            <person name="Larimer J."/>
            <person name="McCowan C."/>
            <person name="Murphy C."/>
            <person name="Pearson M."/>
            <person name="Priest M."/>
            <person name="Roberts A."/>
            <person name="Saif S."/>
            <person name="Shea T."/>
            <person name="Sykes S."/>
            <person name="Wortman J."/>
            <person name="Nusbaum C."/>
            <person name="Birren B."/>
        </authorList>
    </citation>
    <scope>NUCLEOTIDE SEQUENCE [LARGE SCALE GENOMIC DNA]</scope>
    <source>
        <strain evidence="4 5">BCC8398</strain>
    </source>
</reference>
<keyword evidence="2" id="KW-1133">Transmembrane helix</keyword>
<evidence type="ECO:0000313" key="4">
    <source>
        <dbReference type="EMBL" id="OCF35126.1"/>
    </source>
</evidence>
<keyword evidence="2" id="KW-0472">Membrane</keyword>
<reference evidence="5" key="2">
    <citation type="submission" date="2013-12" db="EMBL/GenBank/DDBJ databases">
        <title>Evolution of pathogenesis and genome organization in the Tremellales.</title>
        <authorList>
            <person name="Cuomo C."/>
            <person name="Litvintseva A."/>
            <person name="Heitman J."/>
            <person name="Chen Y."/>
            <person name="Sun S."/>
            <person name="Springer D."/>
            <person name="Dromer F."/>
            <person name="Young S."/>
            <person name="Zeng Q."/>
            <person name="Chapman S."/>
            <person name="Gujja S."/>
            <person name="Saif S."/>
            <person name="Birren B."/>
        </authorList>
    </citation>
    <scope>NUCLEOTIDE SEQUENCE [LARGE SCALE GENOMIC DNA]</scope>
    <source>
        <strain evidence="5">BCC8398</strain>
    </source>
</reference>
<dbReference type="GO" id="GO:0044695">
    <property type="term" value="C:Dsc E3 ubiquitin ligase complex"/>
    <property type="evidence" value="ECO:0007669"/>
    <property type="project" value="InterPro"/>
</dbReference>
<dbReference type="OrthoDB" id="2556122at2759"/>
<evidence type="ECO:0000313" key="5">
    <source>
        <dbReference type="Proteomes" id="UP000092666"/>
    </source>
</evidence>